<comment type="caution">
    <text evidence="2">The sequence shown here is derived from an EMBL/GenBank/DDBJ whole genome shotgun (WGS) entry which is preliminary data.</text>
</comment>
<sequence length="49" mass="5855">MFCSLQELSGKLGKSNGIESEHEKEEQCFRRWQARKWVLKKETSRKTIL</sequence>
<accession>A0ABS7Y050</accession>
<evidence type="ECO:0000256" key="1">
    <source>
        <dbReference type="SAM" id="MobiDB-lite"/>
    </source>
</evidence>
<proteinExistence type="predicted"/>
<name>A0ABS7Y050_9FLAO</name>
<gene>
    <name evidence="2" type="ORF">LBV24_05875</name>
</gene>
<feature type="region of interest" description="Disordered" evidence="1">
    <location>
        <begin position="1"/>
        <end position="23"/>
    </location>
</feature>
<organism evidence="2 3">
    <name type="scientific">Winogradskyella vincentii</name>
    <dbReference type="NCBI Taxonomy" id="2877122"/>
    <lineage>
        <taxon>Bacteria</taxon>
        <taxon>Pseudomonadati</taxon>
        <taxon>Bacteroidota</taxon>
        <taxon>Flavobacteriia</taxon>
        <taxon>Flavobacteriales</taxon>
        <taxon>Flavobacteriaceae</taxon>
        <taxon>Winogradskyella</taxon>
    </lineage>
</organism>
<evidence type="ECO:0000313" key="3">
    <source>
        <dbReference type="Proteomes" id="UP001198402"/>
    </source>
</evidence>
<protein>
    <submittedName>
        <fullName evidence="2">Uncharacterized protein</fullName>
    </submittedName>
</protein>
<evidence type="ECO:0000313" key="2">
    <source>
        <dbReference type="EMBL" id="MCA0152735.1"/>
    </source>
</evidence>
<dbReference type="EMBL" id="JAIUJS010000003">
    <property type="protein sequence ID" value="MCA0152735.1"/>
    <property type="molecule type" value="Genomic_DNA"/>
</dbReference>
<reference evidence="3" key="1">
    <citation type="submission" date="2023-07" db="EMBL/GenBank/DDBJ databases">
        <authorList>
            <person name="Yue Y."/>
        </authorList>
    </citation>
    <scope>NUCLEOTIDE SEQUENCE [LARGE SCALE GENOMIC DNA]</scope>
    <source>
        <strain evidence="3">2Y89</strain>
    </source>
</reference>
<keyword evidence="3" id="KW-1185">Reference proteome</keyword>
<dbReference type="Proteomes" id="UP001198402">
    <property type="component" value="Unassembled WGS sequence"/>
</dbReference>